<keyword evidence="1" id="KW-0210">Decarboxylase</keyword>
<organism evidence="5 6">
    <name type="scientific">Candidatus Comchoanobacter bicostacola</name>
    <dbReference type="NCBI Taxonomy" id="2919598"/>
    <lineage>
        <taxon>Bacteria</taxon>
        <taxon>Pseudomonadati</taxon>
        <taxon>Pseudomonadota</taxon>
        <taxon>Gammaproteobacteria</taxon>
        <taxon>Candidatus Comchoanobacterales</taxon>
        <taxon>Candidatus Comchoanobacteraceae</taxon>
        <taxon>Candidatus Comchoanobacter</taxon>
    </lineage>
</organism>
<keyword evidence="3" id="KW-0456">Lyase</keyword>
<dbReference type="RefSeq" id="WP_258568354.1">
    <property type="nucleotide sequence ID" value="NZ_CP092900.1"/>
</dbReference>
<dbReference type="PANTHER" id="PTHR10067">
    <property type="entry name" value="PHOSPHATIDYLSERINE DECARBOXYLASE"/>
    <property type="match status" value="1"/>
</dbReference>
<reference evidence="5 6" key="1">
    <citation type="journal article" date="2022" name="Nat. Microbiol.">
        <title>The microbiome of a bacterivorous marine choanoflagellate contains a resource-demanding obligate bacterial associate.</title>
        <authorList>
            <person name="Needham D.M."/>
            <person name="Poirier C."/>
            <person name="Bachy C."/>
            <person name="George E.E."/>
            <person name="Wilken S."/>
            <person name="Yung C.C.M."/>
            <person name="Limardo A.J."/>
            <person name="Morando M."/>
            <person name="Sudek L."/>
            <person name="Malmstrom R.R."/>
            <person name="Keeling P.J."/>
            <person name="Santoro A.E."/>
            <person name="Worden A.Z."/>
        </authorList>
    </citation>
    <scope>NUCLEOTIDE SEQUENCE [LARGE SCALE GENOMIC DNA]</scope>
    <source>
        <strain evidence="5 6">Comchoano-1</strain>
    </source>
</reference>
<evidence type="ECO:0000256" key="1">
    <source>
        <dbReference type="ARBA" id="ARBA00022793"/>
    </source>
</evidence>
<protein>
    <submittedName>
        <fullName evidence="5">Phosphatidylserine decarboxylase</fullName>
    </submittedName>
</protein>
<keyword evidence="2" id="KW-0865">Zymogen</keyword>
<evidence type="ECO:0000313" key="6">
    <source>
        <dbReference type="Proteomes" id="UP001055955"/>
    </source>
</evidence>
<evidence type="ECO:0000313" key="5">
    <source>
        <dbReference type="EMBL" id="UTC24570.1"/>
    </source>
</evidence>
<dbReference type="PANTHER" id="PTHR10067:SF6">
    <property type="entry name" value="PHOSPHATIDYLSERINE DECARBOXYLASE PROENZYME, MITOCHONDRIAL"/>
    <property type="match status" value="1"/>
</dbReference>
<keyword evidence="6" id="KW-1185">Reference proteome</keyword>
<name>A0ABY5DJ26_9GAMM</name>
<evidence type="ECO:0000256" key="2">
    <source>
        <dbReference type="ARBA" id="ARBA00023145"/>
    </source>
</evidence>
<accession>A0ABY5DJ26</accession>
<proteinExistence type="predicted"/>
<evidence type="ECO:0000256" key="4">
    <source>
        <dbReference type="ARBA" id="ARBA00023317"/>
    </source>
</evidence>
<dbReference type="Pfam" id="PF02666">
    <property type="entry name" value="PS_Dcarbxylase"/>
    <property type="match status" value="1"/>
</dbReference>
<sequence length="220" mass="23988">MRSDWYGTGVSQFDSVLSFWLRERKLGALIQQSRLTSGFCSPVQGSLVYAGSLSHQLSQPVEGAGFFVADLLGRSSPDLSSAMVFYMARSEYHYVHAPEDLTIVDCYEIESSLSITKAVTEKSPGIYAGKKRCVLVGVNADGVKVVLVLIGTRTFGDIVCPVKEGFDPDHPVSFKKGDILGYFVRGSTVVMMMGKPLAYNIKDLGKSVDALSSMGAWYEE</sequence>
<keyword evidence="4" id="KW-0670">Pyruvate</keyword>
<evidence type="ECO:0000256" key="3">
    <source>
        <dbReference type="ARBA" id="ARBA00023239"/>
    </source>
</evidence>
<dbReference type="EMBL" id="CP092900">
    <property type="protein sequence ID" value="UTC24570.1"/>
    <property type="molecule type" value="Genomic_DNA"/>
</dbReference>
<gene>
    <name evidence="5" type="ORF">MMH89_00115</name>
</gene>
<dbReference type="Proteomes" id="UP001055955">
    <property type="component" value="Chromosome"/>
</dbReference>
<dbReference type="InterPro" id="IPR003817">
    <property type="entry name" value="PS_Dcarbxylase"/>
</dbReference>